<feature type="region of interest" description="Disordered" evidence="1">
    <location>
        <begin position="124"/>
        <end position="169"/>
    </location>
</feature>
<name>A0A1A7ZTI8_NOTFU</name>
<sequence>MLLHQISVENLQESDTKQAPLKAGCIKRLRQIHHQLQTQSGAQNPSITTTFQNKTLETSSQILEDCAMFLVTDLTELQEVQAFNLLQALQGQNAWDVPALRDKYEAETKTQQFTNLLHLLMSDDPSTSGSKLTENTSTDQTGPVSSHNEEIAGESVAAPVRSEPKEVHSANVSAKQEVCAGCGMVMEDLPYLEISCAPETQGDAPEGLSAADEEGQNGVTNGHENSEKQRSLITFAWSKPTEGDVGYEEKVADEETKLSQDGQSSMKTQLLSTRCEKTVLEINEEEQNQKKEPDQPEERDAGSDPQTEKLQVFSPHISGNSYENTDGFCSETSDRRASATREVSEVEACPSESKQWDLRGLQHSDHEDLTSSQESTKEGSFSERNTRESTLMERGRATHPVSAVERERTMRNLVDMQRRFEEKHQRDKERQFLRVQERLAIIQNRKAEEDLLGLKNTDRLIHLTQDLPMEDKNQQKTVVRERLEQLRRERSYIMQSRRNRNTMGFKELLAPVQLHSSETEDGTN</sequence>
<feature type="compositionally biased region" description="Basic and acidic residues" evidence="1">
    <location>
        <begin position="247"/>
        <end position="258"/>
    </location>
</feature>
<gene>
    <name evidence="2" type="primary">SI:DKEY-266M15.7</name>
</gene>
<dbReference type="AlphaFoldDB" id="A0A1A7ZTI8"/>
<feature type="region of interest" description="Disordered" evidence="1">
    <location>
        <begin position="243"/>
        <end position="271"/>
    </location>
</feature>
<reference evidence="2" key="1">
    <citation type="submission" date="2016-05" db="EMBL/GenBank/DDBJ databases">
        <authorList>
            <person name="Lavstsen T."/>
            <person name="Jespersen J.S."/>
        </authorList>
    </citation>
    <scope>NUCLEOTIDE SEQUENCE</scope>
    <source>
        <tissue evidence="2">Brain</tissue>
    </source>
</reference>
<feature type="compositionally biased region" description="Polar residues" evidence="1">
    <location>
        <begin position="259"/>
        <end position="271"/>
    </location>
</feature>
<reference evidence="2" key="2">
    <citation type="submission" date="2016-06" db="EMBL/GenBank/DDBJ databases">
        <title>The genome of a short-lived fish provides insights into sex chromosome evolution and the genetic control of aging.</title>
        <authorList>
            <person name="Reichwald K."/>
            <person name="Felder M."/>
            <person name="Petzold A."/>
            <person name="Koch P."/>
            <person name="Groth M."/>
            <person name="Platzer M."/>
        </authorList>
    </citation>
    <scope>NUCLEOTIDE SEQUENCE</scope>
    <source>
        <tissue evidence="2">Brain</tissue>
    </source>
</reference>
<organism evidence="2">
    <name type="scientific">Nothobranchius furzeri</name>
    <name type="common">Turquoise killifish</name>
    <dbReference type="NCBI Taxonomy" id="105023"/>
    <lineage>
        <taxon>Eukaryota</taxon>
        <taxon>Metazoa</taxon>
        <taxon>Chordata</taxon>
        <taxon>Craniata</taxon>
        <taxon>Vertebrata</taxon>
        <taxon>Euteleostomi</taxon>
        <taxon>Actinopterygii</taxon>
        <taxon>Neopterygii</taxon>
        <taxon>Teleostei</taxon>
        <taxon>Neoteleostei</taxon>
        <taxon>Acanthomorphata</taxon>
        <taxon>Ovalentaria</taxon>
        <taxon>Atherinomorphae</taxon>
        <taxon>Cyprinodontiformes</taxon>
        <taxon>Nothobranchiidae</taxon>
        <taxon>Nothobranchius</taxon>
    </lineage>
</organism>
<feature type="region of interest" description="Disordered" evidence="1">
    <location>
        <begin position="198"/>
        <end position="229"/>
    </location>
</feature>
<evidence type="ECO:0000256" key="1">
    <source>
        <dbReference type="SAM" id="MobiDB-lite"/>
    </source>
</evidence>
<feature type="region of interest" description="Disordered" evidence="1">
    <location>
        <begin position="284"/>
        <end position="402"/>
    </location>
</feature>
<feature type="compositionally biased region" description="Polar residues" evidence="1">
    <location>
        <begin position="124"/>
        <end position="146"/>
    </location>
</feature>
<feature type="compositionally biased region" description="Basic and acidic residues" evidence="1">
    <location>
        <begin position="354"/>
        <end position="396"/>
    </location>
</feature>
<accession>A0A1A7ZTI8</accession>
<feature type="compositionally biased region" description="Basic and acidic residues" evidence="1">
    <location>
        <begin position="332"/>
        <end position="344"/>
    </location>
</feature>
<feature type="compositionally biased region" description="Basic and acidic residues" evidence="1">
    <location>
        <begin position="287"/>
        <end position="302"/>
    </location>
</feature>
<proteinExistence type="predicted"/>
<dbReference type="EMBL" id="HADY01007692">
    <property type="protein sequence ID" value="SBP46177.1"/>
    <property type="molecule type" value="Transcribed_RNA"/>
</dbReference>
<evidence type="ECO:0000313" key="2">
    <source>
        <dbReference type="EMBL" id="SBP46177.1"/>
    </source>
</evidence>
<protein>
    <submittedName>
        <fullName evidence="2">Si:dkey-266m15.7</fullName>
    </submittedName>
</protein>